<accession>X1E513</accession>
<evidence type="ECO:0000313" key="1">
    <source>
        <dbReference type="EMBL" id="GAH28351.1"/>
    </source>
</evidence>
<name>X1E513_9ZZZZ</name>
<dbReference type="InterPro" id="IPR058240">
    <property type="entry name" value="rSAM_sf"/>
</dbReference>
<feature type="non-terminal residue" evidence="1">
    <location>
        <position position="56"/>
    </location>
</feature>
<organism evidence="1">
    <name type="scientific">marine sediment metagenome</name>
    <dbReference type="NCBI Taxonomy" id="412755"/>
    <lineage>
        <taxon>unclassified sequences</taxon>
        <taxon>metagenomes</taxon>
        <taxon>ecological metagenomes</taxon>
    </lineage>
</organism>
<gene>
    <name evidence="1" type="ORF">S01H4_66911</name>
</gene>
<dbReference type="EMBL" id="BART01041714">
    <property type="protein sequence ID" value="GAH28351.1"/>
    <property type="molecule type" value="Genomic_DNA"/>
</dbReference>
<proteinExistence type="predicted"/>
<protein>
    <recommendedName>
        <fullName evidence="2">Radical SAM core domain-containing protein</fullName>
    </recommendedName>
</protein>
<reference evidence="1" key="1">
    <citation type="journal article" date="2014" name="Front. Microbiol.">
        <title>High frequency of phylogenetically diverse reductive dehalogenase-homologous genes in deep subseafloor sedimentary metagenomes.</title>
        <authorList>
            <person name="Kawai M."/>
            <person name="Futagami T."/>
            <person name="Toyoda A."/>
            <person name="Takaki Y."/>
            <person name="Nishi S."/>
            <person name="Hori S."/>
            <person name="Arai W."/>
            <person name="Tsubouchi T."/>
            <person name="Morono Y."/>
            <person name="Uchiyama I."/>
            <person name="Ito T."/>
            <person name="Fujiyama A."/>
            <person name="Inagaki F."/>
            <person name="Takami H."/>
        </authorList>
    </citation>
    <scope>NUCLEOTIDE SEQUENCE</scope>
    <source>
        <strain evidence="1">Expedition CK06-06</strain>
    </source>
</reference>
<comment type="caution">
    <text evidence="1">The sequence shown here is derived from an EMBL/GenBank/DDBJ whole genome shotgun (WGS) entry which is preliminary data.</text>
</comment>
<dbReference type="AlphaFoldDB" id="X1E513"/>
<dbReference type="SUPFAM" id="SSF102114">
    <property type="entry name" value="Radical SAM enzymes"/>
    <property type="match status" value="1"/>
</dbReference>
<sequence>RHGIAVLGGFIYGMDSDTPEKLRRRTDYILRSGVDAVQLSYLTPLPGTRLFNRIRD</sequence>
<evidence type="ECO:0008006" key="2">
    <source>
        <dbReference type="Google" id="ProtNLM"/>
    </source>
</evidence>
<feature type="non-terminal residue" evidence="1">
    <location>
        <position position="1"/>
    </location>
</feature>